<keyword evidence="1" id="KW-0472">Membrane</keyword>
<keyword evidence="1" id="KW-0812">Transmembrane</keyword>
<accession>A0A5C6ARP5</accession>
<evidence type="ECO:0000313" key="3">
    <source>
        <dbReference type="Proteomes" id="UP000320176"/>
    </source>
</evidence>
<feature type="transmembrane region" description="Helical" evidence="1">
    <location>
        <begin position="33"/>
        <end position="51"/>
    </location>
</feature>
<feature type="transmembrane region" description="Helical" evidence="1">
    <location>
        <begin position="129"/>
        <end position="147"/>
    </location>
</feature>
<keyword evidence="3" id="KW-1185">Reference proteome</keyword>
<proteinExistence type="predicted"/>
<organism evidence="2 3">
    <name type="scientific">Stieleria varia</name>
    <dbReference type="NCBI Taxonomy" id="2528005"/>
    <lineage>
        <taxon>Bacteria</taxon>
        <taxon>Pseudomonadati</taxon>
        <taxon>Planctomycetota</taxon>
        <taxon>Planctomycetia</taxon>
        <taxon>Pirellulales</taxon>
        <taxon>Pirellulaceae</taxon>
        <taxon>Stieleria</taxon>
    </lineage>
</organism>
<evidence type="ECO:0000313" key="2">
    <source>
        <dbReference type="EMBL" id="TWU02645.1"/>
    </source>
</evidence>
<sequence length="215" mass="24625">MTPSQPIPLWIKIAYTAFVAILTPYYWREYGPTNFLYFCDVALFLALIAIWTQRPIFASMAAVGITIPQILWQVDFLGQLVGLPVTGMTNYMFDPAISLFARGLSFFHFWLPLLLIYIVVRLGYDRRAFAAWTLVAWALILICFFVLPPAGAAVEFTNQPRNVNYVFGMDDTQPQDWMPQWAWLSTLLVGLPALVYYPTHLCLKTFVPSREPRTV</sequence>
<gene>
    <name evidence="2" type="ORF">Pla52n_37020</name>
</gene>
<evidence type="ECO:0000256" key="1">
    <source>
        <dbReference type="SAM" id="Phobius"/>
    </source>
</evidence>
<feature type="transmembrane region" description="Helical" evidence="1">
    <location>
        <begin position="99"/>
        <end position="120"/>
    </location>
</feature>
<keyword evidence="1" id="KW-1133">Transmembrane helix</keyword>
<feature type="transmembrane region" description="Helical" evidence="1">
    <location>
        <begin position="181"/>
        <end position="203"/>
    </location>
</feature>
<dbReference type="RefSeq" id="WP_146520935.1">
    <property type="nucleotide sequence ID" value="NZ_CP151726.1"/>
</dbReference>
<protein>
    <recommendedName>
        <fullName evidence="4">TIGR02206 family membrane protein</fullName>
    </recommendedName>
</protein>
<reference evidence="2 3" key="1">
    <citation type="submission" date="2019-02" db="EMBL/GenBank/DDBJ databases">
        <title>Deep-cultivation of Planctomycetes and their phenomic and genomic characterization uncovers novel biology.</title>
        <authorList>
            <person name="Wiegand S."/>
            <person name="Jogler M."/>
            <person name="Boedeker C."/>
            <person name="Pinto D."/>
            <person name="Vollmers J."/>
            <person name="Rivas-Marin E."/>
            <person name="Kohn T."/>
            <person name="Peeters S.H."/>
            <person name="Heuer A."/>
            <person name="Rast P."/>
            <person name="Oberbeckmann S."/>
            <person name="Bunk B."/>
            <person name="Jeske O."/>
            <person name="Meyerdierks A."/>
            <person name="Storesund J.E."/>
            <person name="Kallscheuer N."/>
            <person name="Luecker S."/>
            <person name="Lage O.M."/>
            <person name="Pohl T."/>
            <person name="Merkel B.J."/>
            <person name="Hornburger P."/>
            <person name="Mueller R.-W."/>
            <person name="Bruemmer F."/>
            <person name="Labrenz M."/>
            <person name="Spormann A.M."/>
            <person name="Op Den Camp H."/>
            <person name="Overmann J."/>
            <person name="Amann R."/>
            <person name="Jetten M.S.M."/>
            <person name="Mascher T."/>
            <person name="Medema M.H."/>
            <person name="Devos D.P."/>
            <person name="Kaster A.-K."/>
            <person name="Ovreas L."/>
            <person name="Rohde M."/>
            <person name="Galperin M.Y."/>
            <person name="Jogler C."/>
        </authorList>
    </citation>
    <scope>NUCLEOTIDE SEQUENCE [LARGE SCALE GENOMIC DNA]</scope>
    <source>
        <strain evidence="2 3">Pla52n</strain>
    </source>
</reference>
<evidence type="ECO:0008006" key="4">
    <source>
        <dbReference type="Google" id="ProtNLM"/>
    </source>
</evidence>
<dbReference type="Proteomes" id="UP000320176">
    <property type="component" value="Unassembled WGS sequence"/>
</dbReference>
<dbReference type="EMBL" id="SJPN01000004">
    <property type="protein sequence ID" value="TWU02645.1"/>
    <property type="molecule type" value="Genomic_DNA"/>
</dbReference>
<name>A0A5C6ARP5_9BACT</name>
<dbReference type="OrthoDB" id="188694at2"/>
<comment type="caution">
    <text evidence="2">The sequence shown here is derived from an EMBL/GenBank/DDBJ whole genome shotgun (WGS) entry which is preliminary data.</text>
</comment>
<dbReference type="AlphaFoldDB" id="A0A5C6ARP5"/>
<feature type="transmembrane region" description="Helical" evidence="1">
    <location>
        <begin position="7"/>
        <end position="27"/>
    </location>
</feature>